<dbReference type="RefSeq" id="XP_017774037.1">
    <property type="nucleotide sequence ID" value="XM_017918548.1"/>
</dbReference>
<keyword evidence="2" id="KW-1185">Reference proteome</keyword>
<dbReference type="Proteomes" id="UP000695000">
    <property type="component" value="Unplaced"/>
</dbReference>
<feature type="region of interest" description="Disordered" evidence="1">
    <location>
        <begin position="1"/>
        <end position="27"/>
    </location>
</feature>
<feature type="compositionally biased region" description="Basic residues" evidence="1">
    <location>
        <begin position="149"/>
        <end position="158"/>
    </location>
</feature>
<feature type="compositionally biased region" description="Polar residues" evidence="1">
    <location>
        <begin position="260"/>
        <end position="269"/>
    </location>
</feature>
<evidence type="ECO:0000313" key="3">
    <source>
        <dbReference type="RefSeq" id="XP_017774037.1"/>
    </source>
</evidence>
<feature type="region of interest" description="Disordered" evidence="1">
    <location>
        <begin position="103"/>
        <end position="183"/>
    </location>
</feature>
<dbReference type="GeneID" id="108560839"/>
<feature type="compositionally biased region" description="Acidic residues" evidence="1">
    <location>
        <begin position="118"/>
        <end position="127"/>
    </location>
</feature>
<proteinExistence type="predicted"/>
<feature type="compositionally biased region" description="Basic and acidic residues" evidence="1">
    <location>
        <begin position="10"/>
        <end position="19"/>
    </location>
</feature>
<evidence type="ECO:0000256" key="1">
    <source>
        <dbReference type="SAM" id="MobiDB-lite"/>
    </source>
</evidence>
<sequence>MGEDDIATEYPEHLNPFKEPKKRSAIGNSFRNLKRTLRQSFRLKNRDDKKVEVRRTDQSAGAAHLNHRGTETVALRKPNTVQRSNTLVLPRSRFNERVNHAKTLCPSATDQLNSSNPFEEDADEKPDETDKSPLNPFAEEEIPATDTLRKRHRRKKRAPLPPQLNRSEGNLLSVPDHHNSKWSLNSYDTDISNYASETETEFNDDHEPSKEDVSTDHLKDIQEMTAEIQKLCTNDIKEEVEEEEGEDTNRNVAMNDNAHSDSINNTDQNVILGDNADKDNEKPTDNESSEKVKIVCEEKIANDNNLNVAENHSNDDPEIPTVNYEKQINEVVESTNVAQSDLETINKTELADVKIEAEIIISIIENIDDVAVQHKDIKAEVVEGDENVVSEDASVLVDDDHERKEETVLLDDHNNNTDELSGVTDVHFYESKSMYIAGSNDNLLEFNQRKSIYVSGSRDELNNNLEMIDEDQQPIPKIRKHKLTRGSLLGRQDNA</sequence>
<accession>A0ABM1MHI7</accession>
<reference evidence="3" key="1">
    <citation type="submission" date="2025-08" db="UniProtKB">
        <authorList>
            <consortium name="RefSeq"/>
        </authorList>
    </citation>
    <scope>IDENTIFICATION</scope>
    <source>
        <tissue evidence="3">Whole Larva</tissue>
    </source>
</reference>
<name>A0ABM1MHI7_NICVS</name>
<protein>
    <submittedName>
        <fullName evidence="3">Myb-like protein X</fullName>
    </submittedName>
</protein>
<gene>
    <name evidence="3" type="primary">LOC108560839</name>
</gene>
<organism evidence="2 3">
    <name type="scientific">Nicrophorus vespilloides</name>
    <name type="common">Boreal carrion beetle</name>
    <dbReference type="NCBI Taxonomy" id="110193"/>
    <lineage>
        <taxon>Eukaryota</taxon>
        <taxon>Metazoa</taxon>
        <taxon>Ecdysozoa</taxon>
        <taxon>Arthropoda</taxon>
        <taxon>Hexapoda</taxon>
        <taxon>Insecta</taxon>
        <taxon>Pterygota</taxon>
        <taxon>Neoptera</taxon>
        <taxon>Endopterygota</taxon>
        <taxon>Coleoptera</taxon>
        <taxon>Polyphaga</taxon>
        <taxon>Staphyliniformia</taxon>
        <taxon>Silphidae</taxon>
        <taxon>Nicrophorinae</taxon>
        <taxon>Nicrophorus</taxon>
    </lineage>
</organism>
<feature type="compositionally biased region" description="Basic and acidic residues" evidence="1">
    <location>
        <begin position="275"/>
        <end position="291"/>
    </location>
</feature>
<evidence type="ECO:0000313" key="2">
    <source>
        <dbReference type="Proteomes" id="UP000695000"/>
    </source>
</evidence>
<feature type="region of interest" description="Disordered" evidence="1">
    <location>
        <begin position="239"/>
        <end position="291"/>
    </location>
</feature>
<feature type="compositionally biased region" description="Polar residues" evidence="1">
    <location>
        <begin position="106"/>
        <end position="117"/>
    </location>
</feature>